<accession>A0AAE0KM04</accession>
<gene>
    <name evidence="3" type="ORF">B0T24DRAFT_674539</name>
</gene>
<feature type="region of interest" description="Disordered" evidence="1">
    <location>
        <begin position="1"/>
        <end position="20"/>
    </location>
</feature>
<evidence type="ECO:0000256" key="2">
    <source>
        <dbReference type="SAM" id="Phobius"/>
    </source>
</evidence>
<keyword evidence="2" id="KW-0812">Transmembrane</keyword>
<keyword evidence="2" id="KW-1133">Transmembrane helix</keyword>
<reference evidence="3" key="1">
    <citation type="journal article" date="2023" name="Mol. Phylogenet. Evol.">
        <title>Genome-scale phylogeny and comparative genomics of the fungal order Sordariales.</title>
        <authorList>
            <person name="Hensen N."/>
            <person name="Bonometti L."/>
            <person name="Westerberg I."/>
            <person name="Brannstrom I.O."/>
            <person name="Guillou S."/>
            <person name="Cros-Aarteil S."/>
            <person name="Calhoun S."/>
            <person name="Haridas S."/>
            <person name="Kuo A."/>
            <person name="Mondo S."/>
            <person name="Pangilinan J."/>
            <person name="Riley R."/>
            <person name="LaButti K."/>
            <person name="Andreopoulos B."/>
            <person name="Lipzen A."/>
            <person name="Chen C."/>
            <person name="Yan M."/>
            <person name="Daum C."/>
            <person name="Ng V."/>
            <person name="Clum A."/>
            <person name="Steindorff A."/>
            <person name="Ohm R.A."/>
            <person name="Martin F."/>
            <person name="Silar P."/>
            <person name="Natvig D.O."/>
            <person name="Lalanne C."/>
            <person name="Gautier V."/>
            <person name="Ament-Velasquez S.L."/>
            <person name="Kruys A."/>
            <person name="Hutchinson M.I."/>
            <person name="Powell A.J."/>
            <person name="Barry K."/>
            <person name="Miller A.N."/>
            <person name="Grigoriev I.V."/>
            <person name="Debuchy R."/>
            <person name="Gladieux P."/>
            <person name="Hiltunen Thoren M."/>
            <person name="Johannesson H."/>
        </authorList>
    </citation>
    <scope>NUCLEOTIDE SEQUENCE</scope>
    <source>
        <strain evidence="3">CBS 958.72</strain>
    </source>
</reference>
<keyword evidence="4" id="KW-1185">Reference proteome</keyword>
<dbReference type="Proteomes" id="UP001287356">
    <property type="component" value="Unassembled WGS sequence"/>
</dbReference>
<keyword evidence="2" id="KW-0472">Membrane</keyword>
<protein>
    <submittedName>
        <fullName evidence="3">Uncharacterized protein</fullName>
    </submittedName>
</protein>
<evidence type="ECO:0000313" key="4">
    <source>
        <dbReference type="Proteomes" id="UP001287356"/>
    </source>
</evidence>
<feature type="transmembrane region" description="Helical" evidence="2">
    <location>
        <begin position="59"/>
        <end position="79"/>
    </location>
</feature>
<proteinExistence type="predicted"/>
<name>A0AAE0KM04_9PEZI</name>
<feature type="compositionally biased region" description="Polar residues" evidence="1">
    <location>
        <begin position="1"/>
        <end position="15"/>
    </location>
</feature>
<reference evidence="3" key="2">
    <citation type="submission" date="2023-06" db="EMBL/GenBank/DDBJ databases">
        <authorList>
            <consortium name="Lawrence Berkeley National Laboratory"/>
            <person name="Haridas S."/>
            <person name="Hensen N."/>
            <person name="Bonometti L."/>
            <person name="Westerberg I."/>
            <person name="Brannstrom I.O."/>
            <person name="Guillou S."/>
            <person name="Cros-Aarteil S."/>
            <person name="Calhoun S."/>
            <person name="Kuo A."/>
            <person name="Mondo S."/>
            <person name="Pangilinan J."/>
            <person name="Riley R."/>
            <person name="Labutti K."/>
            <person name="Andreopoulos B."/>
            <person name="Lipzen A."/>
            <person name="Chen C."/>
            <person name="Yanf M."/>
            <person name="Daum C."/>
            <person name="Ng V."/>
            <person name="Clum A."/>
            <person name="Steindorff A."/>
            <person name="Ohm R."/>
            <person name="Martin F."/>
            <person name="Silar P."/>
            <person name="Natvig D."/>
            <person name="Lalanne C."/>
            <person name="Gautier V."/>
            <person name="Ament-Velasquez S.L."/>
            <person name="Kruys A."/>
            <person name="Hutchinson M.I."/>
            <person name="Powell A.J."/>
            <person name="Barry K."/>
            <person name="Miller A.N."/>
            <person name="Grigoriev I.V."/>
            <person name="Debuchy R."/>
            <person name="Gladieux P."/>
            <person name="Thoren M.H."/>
            <person name="Johannesson H."/>
        </authorList>
    </citation>
    <scope>NUCLEOTIDE SEQUENCE</scope>
    <source>
        <strain evidence="3">CBS 958.72</strain>
    </source>
</reference>
<feature type="transmembrane region" description="Helical" evidence="2">
    <location>
        <begin position="26"/>
        <end position="47"/>
    </location>
</feature>
<evidence type="ECO:0000256" key="1">
    <source>
        <dbReference type="SAM" id="MobiDB-lite"/>
    </source>
</evidence>
<sequence length="91" mass="10097">MNSINHTSPHQSQSRPDTHSPKIQPFQYFFLSVSWAVFFGLVIFKIAANKADGGDPEHLNLSFTVLAGVFAVFSSRYFLAVFGSMLDALVE</sequence>
<comment type="caution">
    <text evidence="3">The sequence shown here is derived from an EMBL/GenBank/DDBJ whole genome shotgun (WGS) entry which is preliminary data.</text>
</comment>
<evidence type="ECO:0000313" key="3">
    <source>
        <dbReference type="EMBL" id="KAK3378692.1"/>
    </source>
</evidence>
<dbReference type="EMBL" id="JAULSN010000002">
    <property type="protein sequence ID" value="KAK3378692.1"/>
    <property type="molecule type" value="Genomic_DNA"/>
</dbReference>
<organism evidence="3 4">
    <name type="scientific">Lasiosphaeria ovina</name>
    <dbReference type="NCBI Taxonomy" id="92902"/>
    <lineage>
        <taxon>Eukaryota</taxon>
        <taxon>Fungi</taxon>
        <taxon>Dikarya</taxon>
        <taxon>Ascomycota</taxon>
        <taxon>Pezizomycotina</taxon>
        <taxon>Sordariomycetes</taxon>
        <taxon>Sordariomycetidae</taxon>
        <taxon>Sordariales</taxon>
        <taxon>Lasiosphaeriaceae</taxon>
        <taxon>Lasiosphaeria</taxon>
    </lineage>
</organism>
<dbReference type="AlphaFoldDB" id="A0AAE0KM04"/>